<dbReference type="Proteomes" id="UP000237000">
    <property type="component" value="Unassembled WGS sequence"/>
</dbReference>
<accession>A0A2P5FJC4</accession>
<dbReference type="FunCoup" id="A0A2P5FJC4">
    <property type="interactions" value="313"/>
</dbReference>
<dbReference type="Pfam" id="PF02458">
    <property type="entry name" value="Transferase"/>
    <property type="match status" value="1"/>
</dbReference>
<dbReference type="PANTHER" id="PTHR31642:SF299">
    <property type="entry name" value="OS02G0653400 PROTEIN"/>
    <property type="match status" value="1"/>
</dbReference>
<dbReference type="OrthoDB" id="756073at2759"/>
<organism evidence="2 3">
    <name type="scientific">Trema orientale</name>
    <name type="common">Charcoal tree</name>
    <name type="synonym">Celtis orientalis</name>
    <dbReference type="NCBI Taxonomy" id="63057"/>
    <lineage>
        <taxon>Eukaryota</taxon>
        <taxon>Viridiplantae</taxon>
        <taxon>Streptophyta</taxon>
        <taxon>Embryophyta</taxon>
        <taxon>Tracheophyta</taxon>
        <taxon>Spermatophyta</taxon>
        <taxon>Magnoliopsida</taxon>
        <taxon>eudicotyledons</taxon>
        <taxon>Gunneridae</taxon>
        <taxon>Pentapetalae</taxon>
        <taxon>rosids</taxon>
        <taxon>fabids</taxon>
        <taxon>Rosales</taxon>
        <taxon>Cannabaceae</taxon>
        <taxon>Trema</taxon>
    </lineage>
</organism>
<protein>
    <submittedName>
        <fullName evidence="2">Transferase</fullName>
    </submittedName>
</protein>
<gene>
    <name evidence="2" type="ORF">TorRG33x02_064720</name>
</gene>
<evidence type="ECO:0000256" key="1">
    <source>
        <dbReference type="ARBA" id="ARBA00009861"/>
    </source>
</evidence>
<dbReference type="InterPro" id="IPR050317">
    <property type="entry name" value="Plant_Fungal_Acyltransferase"/>
</dbReference>
<name>A0A2P5FJC4_TREOI</name>
<dbReference type="AlphaFoldDB" id="A0A2P5FJC4"/>
<dbReference type="InParanoid" id="A0A2P5FJC4"/>
<dbReference type="InterPro" id="IPR023213">
    <property type="entry name" value="CAT-like_dom_sf"/>
</dbReference>
<evidence type="ECO:0000313" key="2">
    <source>
        <dbReference type="EMBL" id="PON97882.1"/>
    </source>
</evidence>
<keyword evidence="2" id="KW-0808">Transferase</keyword>
<dbReference type="EMBL" id="JXTC01000029">
    <property type="protein sequence ID" value="PON97882.1"/>
    <property type="molecule type" value="Genomic_DNA"/>
</dbReference>
<dbReference type="GO" id="GO:0016747">
    <property type="term" value="F:acyltransferase activity, transferring groups other than amino-acyl groups"/>
    <property type="evidence" value="ECO:0007669"/>
    <property type="project" value="TreeGrafter"/>
</dbReference>
<reference evidence="3" key="1">
    <citation type="submission" date="2016-06" db="EMBL/GenBank/DDBJ databases">
        <title>Parallel loss of symbiosis genes in relatives of nitrogen-fixing non-legume Parasponia.</title>
        <authorList>
            <person name="Van Velzen R."/>
            <person name="Holmer R."/>
            <person name="Bu F."/>
            <person name="Rutten L."/>
            <person name="Van Zeijl A."/>
            <person name="Liu W."/>
            <person name="Santuari L."/>
            <person name="Cao Q."/>
            <person name="Sharma T."/>
            <person name="Shen D."/>
            <person name="Roswanjaya Y."/>
            <person name="Wardhani T."/>
            <person name="Kalhor M.S."/>
            <person name="Jansen J."/>
            <person name="Van den Hoogen J."/>
            <person name="Gungor B."/>
            <person name="Hartog M."/>
            <person name="Hontelez J."/>
            <person name="Verver J."/>
            <person name="Yang W.-C."/>
            <person name="Schijlen E."/>
            <person name="Repin R."/>
            <person name="Schilthuizen M."/>
            <person name="Schranz E."/>
            <person name="Heidstra R."/>
            <person name="Miyata K."/>
            <person name="Fedorova E."/>
            <person name="Kohlen W."/>
            <person name="Bisseling T."/>
            <person name="Smit S."/>
            <person name="Geurts R."/>
        </authorList>
    </citation>
    <scope>NUCLEOTIDE SEQUENCE [LARGE SCALE GENOMIC DNA]</scope>
    <source>
        <strain evidence="3">cv. RG33-2</strain>
    </source>
</reference>
<evidence type="ECO:0000313" key="3">
    <source>
        <dbReference type="Proteomes" id="UP000237000"/>
    </source>
</evidence>
<dbReference type="Gene3D" id="3.30.559.10">
    <property type="entry name" value="Chloramphenicol acetyltransferase-like domain"/>
    <property type="match status" value="1"/>
</dbReference>
<keyword evidence="3" id="KW-1185">Reference proteome</keyword>
<proteinExistence type="inferred from homology"/>
<dbReference type="PANTHER" id="PTHR31642">
    <property type="entry name" value="TRICHOTHECENE 3-O-ACETYLTRANSFERASE"/>
    <property type="match status" value="1"/>
</dbReference>
<comment type="caution">
    <text evidence="2">The sequence shown here is derived from an EMBL/GenBank/DDBJ whole genome shotgun (WGS) entry which is preliminary data.</text>
</comment>
<sequence>MVRRSEIEAAQTVPPLKITVPKKVRQVSSSPSLLSWSLSSSSAAAGHVCPGVWGGCLYMVLYYNKLASGEDSGSLHAGWIKESLARVLSEQPLLAGRLQKGDTIGGGGGEEEEEEEEVYVIVANDAGVRLVEARMPLTMSEFLLDLDSSKSNSTKKEAEAELVFWKDVDDTDPQFCPLFYVQVTKFECGGYSFGISCSLLLADILLKENFLKKWADIHKNMLSKNGIPERPLFYLPSLKIAPSSNVTNIINSEASKDCGQTMIFNATYSNEDELITSTLALLCVEEAMAKLGSKMALEFTFSYVKAPGNVVLLEKCSKHDQLAIKPDLNIKDRIKSATWDDFGMMELEFRKGNKPVRVSNWIGSVSNGLIMATPYYSEDRQDVPSGVKIIVRVPN</sequence>
<comment type="similarity">
    <text evidence="1">Belongs to the plant acyltransferase family.</text>
</comment>